<dbReference type="GeneID" id="20215842"/>
<dbReference type="GO" id="GO:0006082">
    <property type="term" value="P:organic acid metabolic process"/>
    <property type="evidence" value="ECO:0000318"/>
    <property type="project" value="GO_Central"/>
</dbReference>
<name>T1G444_HELRO</name>
<gene>
    <name evidence="7" type="primary">20215842</name>
    <name evidence="6" type="ORF">HELRODRAFT_80719</name>
</gene>
<evidence type="ECO:0000256" key="5">
    <source>
        <dbReference type="RuleBase" id="RU000461"/>
    </source>
</evidence>
<dbReference type="PRINTS" id="PR00385">
    <property type="entry name" value="P450"/>
</dbReference>
<dbReference type="InterPro" id="IPR001128">
    <property type="entry name" value="Cyt_P450"/>
</dbReference>
<dbReference type="InParanoid" id="T1G444"/>
<proteinExistence type="inferred from homology"/>
<dbReference type="GO" id="GO:0008395">
    <property type="term" value="F:steroid hydroxylase activity"/>
    <property type="evidence" value="ECO:0000318"/>
    <property type="project" value="GO_Central"/>
</dbReference>
<dbReference type="AlphaFoldDB" id="T1G444"/>
<evidence type="ECO:0000256" key="1">
    <source>
        <dbReference type="ARBA" id="ARBA00010617"/>
    </source>
</evidence>
<keyword evidence="2 4" id="KW-0479">Metal-binding</keyword>
<accession>T1G444</accession>
<keyword evidence="5" id="KW-0503">Monooxygenase</keyword>
<dbReference type="OMA" id="HHRICIN"/>
<dbReference type="FunFam" id="1.10.630.10:FF:000101">
    <property type="entry name" value="Uncharacterized protein"/>
    <property type="match status" value="1"/>
</dbReference>
<dbReference type="OrthoDB" id="2789670at2759"/>
<dbReference type="eggNOG" id="KOG0156">
    <property type="taxonomic scope" value="Eukaryota"/>
</dbReference>
<evidence type="ECO:0000313" key="7">
    <source>
        <dbReference type="EnsemblMetazoa" id="HelroP80719"/>
    </source>
</evidence>
<reference evidence="8" key="1">
    <citation type="submission" date="2012-12" db="EMBL/GenBank/DDBJ databases">
        <authorList>
            <person name="Hellsten U."/>
            <person name="Grimwood J."/>
            <person name="Chapman J.A."/>
            <person name="Shapiro H."/>
            <person name="Aerts A."/>
            <person name="Otillar R.P."/>
            <person name="Terry A.Y."/>
            <person name="Boore J.L."/>
            <person name="Simakov O."/>
            <person name="Marletaz F."/>
            <person name="Cho S.-J."/>
            <person name="Edsinger-Gonzales E."/>
            <person name="Havlak P."/>
            <person name="Kuo D.-H."/>
            <person name="Larsson T."/>
            <person name="Lv J."/>
            <person name="Arendt D."/>
            <person name="Savage R."/>
            <person name="Osoegawa K."/>
            <person name="de Jong P."/>
            <person name="Lindberg D.R."/>
            <person name="Seaver E.C."/>
            <person name="Weisblat D.A."/>
            <person name="Putnam N.H."/>
            <person name="Grigoriev I.V."/>
            <person name="Rokhsar D.S."/>
        </authorList>
    </citation>
    <scope>NUCLEOTIDE SEQUENCE</scope>
</reference>
<dbReference type="InterPro" id="IPR050182">
    <property type="entry name" value="Cytochrome_P450_fam2"/>
</dbReference>
<dbReference type="InterPro" id="IPR017972">
    <property type="entry name" value="Cyt_P450_CS"/>
</dbReference>
<comment type="similarity">
    <text evidence="1 5">Belongs to the cytochrome P450 family.</text>
</comment>
<comment type="cofactor">
    <cofactor evidence="4">
        <name>heme</name>
        <dbReference type="ChEBI" id="CHEBI:30413"/>
    </cofactor>
</comment>
<evidence type="ECO:0000256" key="2">
    <source>
        <dbReference type="ARBA" id="ARBA00022723"/>
    </source>
</evidence>
<dbReference type="InterPro" id="IPR036396">
    <property type="entry name" value="Cyt_P450_sf"/>
</dbReference>
<sequence>FRYVVLLNGRKTVHEALVKHSLNFSSRPMFYMDDFVNPKRSGIVKHPYDDHFKFHHRICINVLRNLGFGQGIMESRIKIEVEDLVRRIEMKNKQAFDPSFEIVSAVSNVICSIIFGKGWVKEDQEFLEGLNLMYSMINSANKSLIINFFPILRHFTYYKKIIDNEKVLFGRWQIYINKIVNRVVKTEESENFCRLYLEEAKHFANVTFDEDQFIGTITDLFAAGVDTTATTLRWFIVMMANNQDVQKKIQDELERVVGLKKVPSLENKPNLPITEAAILEVMRFKTLLPFAFPHWTTKQTIIDNILIPNNVMVMPNLYSVHMNTDDWNEPEKFKIERFLNEDQTQVVRRDLIMPFSLGKRACLGEVLAKQEIFLFASTLLQKFNIVPSEGEEKIFVTEKIGLTNTPSPYKVRFICRK</sequence>
<dbReference type="GO" id="GO:0020037">
    <property type="term" value="F:heme binding"/>
    <property type="evidence" value="ECO:0000318"/>
    <property type="project" value="GO_Central"/>
</dbReference>
<dbReference type="PROSITE" id="PS00086">
    <property type="entry name" value="CYTOCHROME_P450"/>
    <property type="match status" value="1"/>
</dbReference>
<dbReference type="RefSeq" id="XP_009018853.1">
    <property type="nucleotide sequence ID" value="XM_009020605.1"/>
</dbReference>
<reference evidence="7" key="3">
    <citation type="submission" date="2015-06" db="UniProtKB">
        <authorList>
            <consortium name="EnsemblMetazoa"/>
        </authorList>
    </citation>
    <scope>IDENTIFICATION</scope>
</reference>
<keyword evidence="4 5" id="KW-0349">Heme</keyword>
<dbReference type="Pfam" id="PF00067">
    <property type="entry name" value="p450"/>
    <property type="match status" value="1"/>
</dbReference>
<dbReference type="Proteomes" id="UP000015101">
    <property type="component" value="Unassembled WGS sequence"/>
</dbReference>
<dbReference type="PANTHER" id="PTHR24300">
    <property type="entry name" value="CYTOCHROME P450 508A4-RELATED"/>
    <property type="match status" value="1"/>
</dbReference>
<keyword evidence="3 4" id="KW-0408">Iron</keyword>
<dbReference type="EMBL" id="KB096676">
    <property type="protein sequence ID" value="ESO03160.1"/>
    <property type="molecule type" value="Genomic_DNA"/>
</dbReference>
<dbReference type="GO" id="GO:0005737">
    <property type="term" value="C:cytoplasm"/>
    <property type="evidence" value="ECO:0000318"/>
    <property type="project" value="GO_Central"/>
</dbReference>
<dbReference type="EMBL" id="AMQM01004801">
    <property type="status" value="NOT_ANNOTATED_CDS"/>
    <property type="molecule type" value="Genomic_DNA"/>
</dbReference>
<organism evidence="7 8">
    <name type="scientific">Helobdella robusta</name>
    <name type="common">Californian leech</name>
    <dbReference type="NCBI Taxonomy" id="6412"/>
    <lineage>
        <taxon>Eukaryota</taxon>
        <taxon>Metazoa</taxon>
        <taxon>Spiralia</taxon>
        <taxon>Lophotrochozoa</taxon>
        <taxon>Annelida</taxon>
        <taxon>Clitellata</taxon>
        <taxon>Hirudinea</taxon>
        <taxon>Rhynchobdellida</taxon>
        <taxon>Glossiphoniidae</taxon>
        <taxon>Helobdella</taxon>
    </lineage>
</organism>
<feature type="binding site" description="axial binding residue" evidence="4">
    <location>
        <position position="362"/>
    </location>
    <ligand>
        <name>heme</name>
        <dbReference type="ChEBI" id="CHEBI:30413"/>
    </ligand>
    <ligandPart>
        <name>Fe</name>
        <dbReference type="ChEBI" id="CHEBI:18248"/>
    </ligandPart>
</feature>
<protein>
    <recommendedName>
        <fullName evidence="9">Cytochrome P450</fullName>
    </recommendedName>
</protein>
<evidence type="ECO:0000313" key="6">
    <source>
        <dbReference type="EMBL" id="ESO03160.1"/>
    </source>
</evidence>
<evidence type="ECO:0008006" key="9">
    <source>
        <dbReference type="Google" id="ProtNLM"/>
    </source>
</evidence>
<dbReference type="GO" id="GO:0008202">
    <property type="term" value="P:steroid metabolic process"/>
    <property type="evidence" value="ECO:0000318"/>
    <property type="project" value="GO_Central"/>
</dbReference>
<dbReference type="GO" id="GO:0016712">
    <property type="term" value="F:oxidoreductase activity, acting on paired donors, with incorporation or reduction of molecular oxygen, reduced flavin or flavoprotein as one donor, and incorporation of one atom of oxygen"/>
    <property type="evidence" value="ECO:0000318"/>
    <property type="project" value="GO_Central"/>
</dbReference>
<dbReference type="FunCoup" id="T1G444">
    <property type="interactions" value="122"/>
</dbReference>
<dbReference type="KEGG" id="hro:HELRODRAFT_80719"/>
<evidence type="ECO:0000313" key="8">
    <source>
        <dbReference type="Proteomes" id="UP000015101"/>
    </source>
</evidence>
<evidence type="ECO:0000256" key="3">
    <source>
        <dbReference type="ARBA" id="ARBA00023004"/>
    </source>
</evidence>
<keyword evidence="5" id="KW-0560">Oxidoreductase</keyword>
<dbReference type="PANTHER" id="PTHR24300:SF403">
    <property type="entry name" value="CYTOCHROME P450 306A1"/>
    <property type="match status" value="1"/>
</dbReference>
<dbReference type="STRING" id="6412.T1G444"/>
<dbReference type="CTD" id="20215842"/>
<dbReference type="InterPro" id="IPR002401">
    <property type="entry name" value="Cyt_P450_E_grp-I"/>
</dbReference>
<dbReference type="GO" id="GO:0005506">
    <property type="term" value="F:iron ion binding"/>
    <property type="evidence" value="ECO:0007669"/>
    <property type="project" value="InterPro"/>
</dbReference>
<dbReference type="PRINTS" id="PR00463">
    <property type="entry name" value="EP450I"/>
</dbReference>
<dbReference type="GO" id="GO:0006805">
    <property type="term" value="P:xenobiotic metabolic process"/>
    <property type="evidence" value="ECO:0000318"/>
    <property type="project" value="GO_Central"/>
</dbReference>
<keyword evidence="8" id="KW-1185">Reference proteome</keyword>
<dbReference type="EnsemblMetazoa" id="HelroT80719">
    <property type="protein sequence ID" value="HelroP80719"/>
    <property type="gene ID" value="HelroG80719"/>
</dbReference>
<dbReference type="HOGENOM" id="CLU_001570_22_0_1"/>
<dbReference type="SUPFAM" id="SSF48264">
    <property type="entry name" value="Cytochrome P450"/>
    <property type="match status" value="1"/>
</dbReference>
<reference evidence="6 8" key="2">
    <citation type="journal article" date="2013" name="Nature">
        <title>Insights into bilaterian evolution from three spiralian genomes.</title>
        <authorList>
            <person name="Simakov O."/>
            <person name="Marletaz F."/>
            <person name="Cho S.J."/>
            <person name="Edsinger-Gonzales E."/>
            <person name="Havlak P."/>
            <person name="Hellsten U."/>
            <person name="Kuo D.H."/>
            <person name="Larsson T."/>
            <person name="Lv J."/>
            <person name="Arendt D."/>
            <person name="Savage R."/>
            <person name="Osoegawa K."/>
            <person name="de Jong P."/>
            <person name="Grimwood J."/>
            <person name="Chapman J.A."/>
            <person name="Shapiro H."/>
            <person name="Aerts A."/>
            <person name="Otillar R.P."/>
            <person name="Terry A.Y."/>
            <person name="Boore J.L."/>
            <person name="Grigoriev I.V."/>
            <person name="Lindberg D.R."/>
            <person name="Seaver E.C."/>
            <person name="Weisblat D.A."/>
            <person name="Putnam N.H."/>
            <person name="Rokhsar D.S."/>
        </authorList>
    </citation>
    <scope>NUCLEOTIDE SEQUENCE</scope>
</reference>
<evidence type="ECO:0000256" key="4">
    <source>
        <dbReference type="PIRSR" id="PIRSR602401-1"/>
    </source>
</evidence>
<dbReference type="Gene3D" id="1.10.630.10">
    <property type="entry name" value="Cytochrome P450"/>
    <property type="match status" value="1"/>
</dbReference>